<comment type="caution">
    <text evidence="1">The sequence shown here is derived from an EMBL/GenBank/DDBJ whole genome shotgun (WGS) entry which is preliminary data.</text>
</comment>
<evidence type="ECO:0000313" key="2">
    <source>
        <dbReference type="Proteomes" id="UP000195321"/>
    </source>
</evidence>
<reference evidence="1 2" key="1">
    <citation type="submission" date="2017-02" db="EMBL/GenBank/DDBJ databases">
        <title>Bacillus pseudomycoides isolate FSL K6-0042.</title>
        <authorList>
            <person name="Kovac J."/>
        </authorList>
    </citation>
    <scope>NUCLEOTIDE SEQUENCE [LARGE SCALE GENOMIC DNA]</scope>
    <source>
        <strain evidence="1 2">FSL K6-0042</strain>
    </source>
</reference>
<dbReference type="Proteomes" id="UP000195321">
    <property type="component" value="Unassembled WGS sequence"/>
</dbReference>
<dbReference type="AlphaFoldDB" id="A0A1Y3MB33"/>
<evidence type="ECO:0000313" key="1">
    <source>
        <dbReference type="EMBL" id="OUM47639.1"/>
    </source>
</evidence>
<accession>A0A1Y3MB33</accession>
<name>A0A1Y3MB33_9BACI</name>
<sequence>MKVCIVCFDEFTDIDVFLPWDLLNRVNLIGRIKNWDVKLVGRSDLHDAFIFSGR</sequence>
<dbReference type="EMBL" id="MWPX01000020">
    <property type="protein sequence ID" value="OUM47639.1"/>
    <property type="molecule type" value="Genomic_DNA"/>
</dbReference>
<proteinExistence type="predicted"/>
<protein>
    <submittedName>
        <fullName evidence="1">ThiJ/PfpI family protein</fullName>
    </submittedName>
</protein>
<organism evidence="1 2">
    <name type="scientific">Bacillus pseudomycoides</name>
    <dbReference type="NCBI Taxonomy" id="64104"/>
    <lineage>
        <taxon>Bacteria</taxon>
        <taxon>Bacillati</taxon>
        <taxon>Bacillota</taxon>
        <taxon>Bacilli</taxon>
        <taxon>Bacillales</taxon>
        <taxon>Bacillaceae</taxon>
        <taxon>Bacillus</taxon>
        <taxon>Bacillus cereus group</taxon>
    </lineage>
</organism>
<gene>
    <name evidence="1" type="ORF">BW425_16905</name>
</gene>